<keyword evidence="2" id="KW-1133">Transmembrane helix</keyword>
<feature type="compositionally biased region" description="Low complexity" evidence="1">
    <location>
        <begin position="1"/>
        <end position="14"/>
    </location>
</feature>
<organism evidence="3 4">
    <name type="scientific">Fusarium equiseti</name>
    <name type="common">Fusarium scirpi</name>
    <dbReference type="NCBI Taxonomy" id="61235"/>
    <lineage>
        <taxon>Eukaryota</taxon>
        <taxon>Fungi</taxon>
        <taxon>Dikarya</taxon>
        <taxon>Ascomycota</taxon>
        <taxon>Pezizomycotina</taxon>
        <taxon>Sordariomycetes</taxon>
        <taxon>Hypocreomycetidae</taxon>
        <taxon>Hypocreales</taxon>
        <taxon>Nectriaceae</taxon>
        <taxon>Fusarium</taxon>
        <taxon>Fusarium incarnatum-equiseti species complex</taxon>
    </lineage>
</organism>
<evidence type="ECO:0000256" key="2">
    <source>
        <dbReference type="SAM" id="Phobius"/>
    </source>
</evidence>
<proteinExistence type="predicted"/>
<reference evidence="3" key="1">
    <citation type="submission" date="2021-05" db="EMBL/GenBank/DDBJ databases">
        <authorList>
            <person name="Khan N."/>
        </authorList>
    </citation>
    <scope>NUCLEOTIDE SEQUENCE</scope>
</reference>
<evidence type="ECO:0000313" key="4">
    <source>
        <dbReference type="Proteomes" id="UP000693738"/>
    </source>
</evidence>
<accession>A0A8J2IU54</accession>
<feature type="compositionally biased region" description="Low complexity" evidence="1">
    <location>
        <begin position="986"/>
        <end position="999"/>
    </location>
</feature>
<dbReference type="Proteomes" id="UP000693738">
    <property type="component" value="Unassembled WGS sequence"/>
</dbReference>
<keyword evidence="2" id="KW-0812">Transmembrane</keyword>
<keyword evidence="2" id="KW-0472">Membrane</keyword>
<name>A0A8J2IU54_FUSEQ</name>
<dbReference type="EMBL" id="CAJSTJ010000145">
    <property type="protein sequence ID" value="CAG7561991.1"/>
    <property type="molecule type" value="Genomic_DNA"/>
</dbReference>
<dbReference type="AlphaFoldDB" id="A0A8J2IU54"/>
<sequence length="1249" mass="135553">MSSQSPNQQLSPPQRFKTNIKAPERKNQVLSNENGDEGGFITVDVCSEFAPYRASLEYVKKSSKIKLLHSKAGLPIILSLTEDMSLSLLQHGIAATEGWSFLDITPPGKRVTTFDVVKLAQTLFIAVSCQDTSTKVPYHDLYYAQVDADPAGLAKLGGSMEKNQTWIKVEDNVIEPVGGLIHSSLFCRPTPPKEPHSAPGIEVVVGTKATPGTGGKFGTLYCVNPKALPERHWHILSFPGAASELLQADNLTIGPVDGSNTEVGMVSVFEDFAKDAKARVVGHINDATGGVGRTFEFKTGKLGGSYIESANLKRFCSRTDIFIAAEKGIGFYTGLPNQSRVDMLTGDPILPEISFQQVFCSESVDPANPQKQTKIAIFAVSDDKSLYYIEGRRLYDTRTVVFEASGLPIRRGVVHMSTTYSAIRGTSELLYALEDENALLYLRREPNGQFWLEDKVLHRARKLSSYDAFVTSIALKDGSGNQLEAGFPINLKGEFTQVVSNGRSFTLNPTTPTTVYTDAMGCIEIIQASQRQLACPPVNVELSSPGATEHEGPYAFDVTSSSRIDNLLSDITDANSLESALSDGKGGPFTGNGVQEAGQILGQINGMKIALRNTNASGTESAYQAQESHTLDFGSTVLNFLGDCIEAMKTVVKKAVKVVIQVVGPVIRVFFTILGKVFKFVIKTAFSLFKVVGNLLEDYLGFDGLNRLLDYLKMVFDPESVRKTQQVLRGAITGCLDLTGRFLEVNKNSISDMFEDGKTFLQSFLDDPRQPSQGTVGDIINQILNNPVVRLLMKINPLQWIMEAVKEELPDFQIPPFAETINKVISSFGNAVDKEVKVLDQLLANFTSESQQLFADRSPESIKRSIRRMLQSMGWALFDTIRNIFESIYDTLTLLFQSMSSILDGVWKLPGITDMWEELTDQEFTLLGLVTYLPAVLLNFVSIGAQGKLPFDGFELPDFEAIKIRPFYRSRTKTGSHSPDGKRPLSPNSGPSFSSNDSSIAHDSAEKDGPKDLNMSSAMGISFMASGSDRFLPSNTSSGFLQFSSFVTIVSYLGRIFNAAGRFFQVHNDLDKAVNPNIDAGGGGGVGEGGPVGLIEQALTRFATWMPNVGRFIGAAGNVALVAWHMTENPDASLAPSIVMLVASLSEAVIVGIELRNGNTQALRLIGEILGRGTSIATTVLQDDWEFGLGTVAVVASSLGGIGGEAARLWNSPEALIAAGMGHGVDFVFCCAFLVSVVIPFQSDGNRIK</sequence>
<protein>
    <submittedName>
        <fullName evidence="3">Uncharacterized protein</fullName>
    </submittedName>
</protein>
<feature type="region of interest" description="Disordered" evidence="1">
    <location>
        <begin position="971"/>
        <end position="1011"/>
    </location>
</feature>
<evidence type="ECO:0000313" key="3">
    <source>
        <dbReference type="EMBL" id="CAG7561991.1"/>
    </source>
</evidence>
<gene>
    <name evidence="3" type="ORF">FEQUK3_LOCUS7721</name>
</gene>
<feature type="transmembrane region" description="Helical" evidence="2">
    <location>
        <begin position="1215"/>
        <end position="1239"/>
    </location>
</feature>
<feature type="region of interest" description="Disordered" evidence="1">
    <location>
        <begin position="1"/>
        <end position="33"/>
    </location>
</feature>
<evidence type="ECO:0000256" key="1">
    <source>
        <dbReference type="SAM" id="MobiDB-lite"/>
    </source>
</evidence>
<comment type="caution">
    <text evidence="3">The sequence shown here is derived from an EMBL/GenBank/DDBJ whole genome shotgun (WGS) entry which is preliminary data.</text>
</comment>